<organismHost>
    <name type="scientific">Sus scrofa</name>
    <name type="common">Pig</name>
    <dbReference type="NCBI Taxonomy" id="9823"/>
</organismHost>
<organismHost>
    <name type="scientific">Ornithodoros</name>
    <name type="common">relapsing fever ticks</name>
    <dbReference type="NCBI Taxonomy" id="6937"/>
</organismHost>
<organismHost>
    <name type="scientific">Potamochoerus larvatus</name>
    <name type="common">Bushpig</name>
    <dbReference type="NCBI Taxonomy" id="273792"/>
</organismHost>
<gene>
    <name evidence="1" type="primary">C717R</name>
</gene>
<organism evidence="1">
    <name type="scientific">African swine fever virus</name>
    <name type="common">ASFV</name>
    <dbReference type="NCBI Taxonomy" id="10497"/>
    <lineage>
        <taxon>Viruses</taxon>
        <taxon>Varidnaviria</taxon>
        <taxon>Bamfordvirae</taxon>
        <taxon>Nucleocytoviricota</taxon>
        <taxon>Pokkesviricetes</taxon>
        <taxon>Asfuvirales</taxon>
        <taxon>Asfarviridae</taxon>
        <taxon>Asfivirus</taxon>
        <taxon>Asfivirus haemorrhagiae</taxon>
    </lineage>
</organism>
<organismHost>
    <name type="scientific">Phacochoerus aethiopicus</name>
    <name type="common">Warthog</name>
    <dbReference type="NCBI Taxonomy" id="85517"/>
</organismHost>
<dbReference type="EMBL" id="MN641876">
    <property type="protein sequence ID" value="QII88753.1"/>
    <property type="molecule type" value="Genomic_DNA"/>
</dbReference>
<protein>
    <submittedName>
        <fullName evidence="1">PC717R</fullName>
    </submittedName>
</protein>
<evidence type="ECO:0000313" key="1">
    <source>
        <dbReference type="EMBL" id="QII88753.1"/>
    </source>
</evidence>
<name>A0A6G7KTR9_ASF</name>
<proteinExistence type="predicted"/>
<accession>A0A6G7KTR9</accession>
<reference evidence="1" key="1">
    <citation type="submission" date="2019-11" db="EMBL/GenBank/DDBJ databases">
        <authorList>
            <person name="Ndlovu S.S."/>
            <person name="Carulei O."/>
        </authorList>
    </citation>
    <scope>NUCLEOTIDE SEQUENCE [LARGE SCALE GENOMIC DNA]</scope>
    <source>
        <strain evidence="1">RSA_W1_1999</strain>
    </source>
</reference>
<organismHost>
    <name type="scientific">Phacochoerus africanus</name>
    <name type="common">Warthog</name>
    <dbReference type="NCBI Taxonomy" id="41426"/>
</organismHost>
<sequence length="707" mass="82143">MDVCAVCQRFIPTESRIPLVPQMAHIATLTAALFGCVACYCFCHPTIWLSYAAVRLYGCYACNPFYKYYIFLCQHLLEPCYRGACVCLLLCHLSIARWRISVSICLVPTLYTGLYCHTGGPTSPTNHYPVPHCGTRSTLRCSHISLYYGPCRLFGLHATYSQNLYCDAFIGHFTNYRQHVGRSLIFRLYYCVGAALASHTGCHTTLFCSPYGLTGVPICLSQRGEFCRKSYTLLWAKDCSPIDSRGPTNVCYYFTRVAGGVYYAGMFRLTHQWDTALFPHFYHVDVFARHYPDFFCKHVFAGEIYKRFYCPRAFQRNYQGPKNVVCQGVYKVMPTSNPVHGILSTYVGCCHYVYHRICWLYPSIPAGYYFAIQLFIPHRAKHFVGCRLFYVPTICPMLWCLRAPYKRKCISRGFAPIQHVLLPFQPNQFYRSQQTRKIHLTGQESCVCLYIRAQSRNRNIRVQAHTWVRLHHCLYQSHYGAKPCNYACAAVRPCFCIHLLPQSKCAYFTGITLLFPCNAIKSRKCNTGGVFIKLYFLFQYHYCHCFLRHCYKPTYYAFFGLFTHLCGATKRTDFANIFGYMSIFGGKGRGIFVYKSSYCLIWQAGRKNGRGCAFTHRIYKIFIPKYSYKYITVFYRITCIQLYYYIPLFWESYTNVSTLGSNQRNLVARRGSYICRYFSYRRITFYKGLRRKQPFGQNFTAYSRAAC</sequence>
<organismHost>
    <name type="scientific">Ornithodoros moubata</name>
    <name type="common">Soft tick</name>
    <name type="synonym">Argasid tick</name>
    <dbReference type="NCBI Taxonomy" id="6938"/>
</organismHost>